<gene>
    <name evidence="3" type="ORF">EC9_40460</name>
</gene>
<dbReference type="KEGG" id="ruv:EC9_40460"/>
<evidence type="ECO:0000259" key="2">
    <source>
        <dbReference type="Pfam" id="PF20254"/>
    </source>
</evidence>
<reference evidence="3 4" key="1">
    <citation type="submission" date="2019-02" db="EMBL/GenBank/DDBJ databases">
        <title>Deep-cultivation of Planctomycetes and their phenomic and genomic characterization uncovers novel biology.</title>
        <authorList>
            <person name="Wiegand S."/>
            <person name="Jogler M."/>
            <person name="Boedeker C."/>
            <person name="Pinto D."/>
            <person name="Vollmers J."/>
            <person name="Rivas-Marin E."/>
            <person name="Kohn T."/>
            <person name="Peeters S.H."/>
            <person name="Heuer A."/>
            <person name="Rast P."/>
            <person name="Oberbeckmann S."/>
            <person name="Bunk B."/>
            <person name="Jeske O."/>
            <person name="Meyerdierks A."/>
            <person name="Storesund J.E."/>
            <person name="Kallscheuer N."/>
            <person name="Luecker S."/>
            <person name="Lage O.M."/>
            <person name="Pohl T."/>
            <person name="Merkel B.J."/>
            <person name="Hornburger P."/>
            <person name="Mueller R.-W."/>
            <person name="Bruemmer F."/>
            <person name="Labrenz M."/>
            <person name="Spormann A.M."/>
            <person name="Op den Camp H."/>
            <person name="Overmann J."/>
            <person name="Amann R."/>
            <person name="Jetten M.S.M."/>
            <person name="Mascher T."/>
            <person name="Medema M.H."/>
            <person name="Devos D.P."/>
            <person name="Kaster A.-K."/>
            <person name="Ovreas L."/>
            <person name="Rohde M."/>
            <person name="Galperin M.Y."/>
            <person name="Jogler C."/>
        </authorList>
    </citation>
    <scope>NUCLEOTIDE SEQUENCE [LARGE SCALE GENOMIC DNA]</scope>
    <source>
        <strain evidence="3 4">EC9</strain>
    </source>
</reference>
<dbReference type="InterPro" id="IPR046540">
    <property type="entry name" value="DMFA2_C"/>
</dbReference>
<protein>
    <recommendedName>
        <fullName evidence="2">N,N-dimethylformamidase beta subunit-like C-terminal domain-containing protein</fullName>
    </recommendedName>
</protein>
<name>A0A517M4P7_9BACT</name>
<proteinExistence type="predicted"/>
<organism evidence="3 4">
    <name type="scientific">Rosistilla ulvae</name>
    <dbReference type="NCBI Taxonomy" id="1930277"/>
    <lineage>
        <taxon>Bacteria</taxon>
        <taxon>Pseudomonadati</taxon>
        <taxon>Planctomycetota</taxon>
        <taxon>Planctomycetia</taxon>
        <taxon>Pirellulales</taxon>
        <taxon>Pirellulaceae</taxon>
        <taxon>Rosistilla</taxon>
    </lineage>
</organism>
<evidence type="ECO:0000256" key="1">
    <source>
        <dbReference type="SAM" id="Phobius"/>
    </source>
</evidence>
<keyword evidence="1" id="KW-0472">Membrane</keyword>
<feature type="transmembrane region" description="Helical" evidence="1">
    <location>
        <begin position="28"/>
        <end position="50"/>
    </location>
</feature>
<evidence type="ECO:0000313" key="4">
    <source>
        <dbReference type="Proteomes" id="UP000319557"/>
    </source>
</evidence>
<sequence length="525" mass="58918">MSTIPPVARLARLNLSRTKPLRNACQPLACGLVPILLFVITAIAPVPLIAETSPIVAENQLPGTTDWQLTRVRPNAGRYRTSLVEGYCSEQSLSVGEELKVFISSDPAVPVNLDIYRMGYYGGTGGRLVKTFPNIDTITQPVPEAGKDRVRQCKWEPSVSFTIPEDWVSGVYLGKLTTVPEADQPYWQSYVIFIVKDDRPADFVFQCSDNTWQAYNRWPVNDSLYTHPDGPQKPGVAVSFDRPYGMYCQIFEHPLSLGSGEFLLWEFPLCFWMEQQGYDVTYVSNSDLLNPGEIDRCKTFLSVGHDEYWDTRQYDTVAAAIDRGVNVLWLSANSVYMVSPFSPSESGQSNRIITRTGSFGPLREEETQTYGKIMGPFETHGPDERKIIGARTVVPFNGGGDWVCTQPKHWIYEGTQMRRGDRIEGLIGWEHHGDPDLQRPGLQVVAEGTTWASGTDPGHWTATIFPGPKDNFVFNAATIYWAQGLATPPGHIIPWSHFSRPHGPDRRVQQITKNLFERSLQKPQD</sequence>
<keyword evidence="1" id="KW-0812">Transmembrane</keyword>
<keyword evidence="4" id="KW-1185">Reference proteome</keyword>
<feature type="domain" description="N,N-dimethylformamidase beta subunit-like C-terminal" evidence="2">
    <location>
        <begin position="113"/>
        <end position="486"/>
    </location>
</feature>
<accession>A0A517M4P7</accession>
<dbReference type="Proteomes" id="UP000319557">
    <property type="component" value="Chromosome"/>
</dbReference>
<dbReference type="RefSeq" id="WP_218934270.1">
    <property type="nucleotide sequence ID" value="NZ_CP036261.1"/>
</dbReference>
<evidence type="ECO:0000313" key="3">
    <source>
        <dbReference type="EMBL" id="QDS89845.1"/>
    </source>
</evidence>
<dbReference type="Pfam" id="PF20254">
    <property type="entry name" value="DMFA2_C"/>
    <property type="match status" value="1"/>
</dbReference>
<dbReference type="EMBL" id="CP036261">
    <property type="protein sequence ID" value="QDS89845.1"/>
    <property type="molecule type" value="Genomic_DNA"/>
</dbReference>
<dbReference type="AlphaFoldDB" id="A0A517M4P7"/>
<keyword evidence="1" id="KW-1133">Transmembrane helix</keyword>